<dbReference type="PANTHER" id="PTHR45825">
    <property type="entry name" value="GRANULE-BOUND STARCH SYNTHASE 1, CHLOROPLASTIC/AMYLOPLASTIC"/>
    <property type="match status" value="1"/>
</dbReference>
<dbReference type="InterPro" id="IPR001296">
    <property type="entry name" value="Glyco_trans_1"/>
</dbReference>
<comment type="function">
    <text evidence="2 7">Synthesizes alpha-1,4-glucan chains using ADP-glucose.</text>
</comment>
<dbReference type="GO" id="GO:0004373">
    <property type="term" value="F:alpha-1,4-glucan glucosyltransferase (UDP-glucose donor) activity"/>
    <property type="evidence" value="ECO:0007669"/>
    <property type="project" value="InterPro"/>
</dbReference>
<comment type="pathway">
    <text evidence="7">Glycan biosynthesis; glycogen biosynthesis.</text>
</comment>
<dbReference type="EMBL" id="MLQQ01000002">
    <property type="protein sequence ID" value="OIJ15289.1"/>
    <property type="molecule type" value="Genomic_DNA"/>
</dbReference>
<dbReference type="EC" id="2.4.1.21" evidence="7"/>
<keyword evidence="11" id="KW-1185">Reference proteome</keyword>
<dbReference type="HAMAP" id="MF_00484">
    <property type="entry name" value="Glycogen_synth"/>
    <property type="match status" value="1"/>
</dbReference>
<comment type="catalytic activity">
    <reaction evidence="1 7">
        <text>[(1-&gt;4)-alpha-D-glucosyl](n) + ADP-alpha-D-glucose = [(1-&gt;4)-alpha-D-glucosyl](n+1) + ADP + H(+)</text>
        <dbReference type="Rhea" id="RHEA:18189"/>
        <dbReference type="Rhea" id="RHEA-COMP:9584"/>
        <dbReference type="Rhea" id="RHEA-COMP:9587"/>
        <dbReference type="ChEBI" id="CHEBI:15378"/>
        <dbReference type="ChEBI" id="CHEBI:15444"/>
        <dbReference type="ChEBI" id="CHEBI:57498"/>
        <dbReference type="ChEBI" id="CHEBI:456216"/>
        <dbReference type="EC" id="2.4.1.21"/>
    </reaction>
</comment>
<dbReference type="InterPro" id="IPR013534">
    <property type="entry name" value="Starch_synth_cat_dom"/>
</dbReference>
<dbReference type="Proteomes" id="UP000180098">
    <property type="component" value="Unassembled WGS sequence"/>
</dbReference>
<evidence type="ECO:0000256" key="1">
    <source>
        <dbReference type="ARBA" id="ARBA00001478"/>
    </source>
</evidence>
<dbReference type="SUPFAM" id="SSF53756">
    <property type="entry name" value="UDP-Glycosyltransferase/glycogen phosphorylase"/>
    <property type="match status" value="1"/>
</dbReference>
<dbReference type="GO" id="GO:0009011">
    <property type="term" value="F:alpha-1,4-glucan glucosyltransferase (ADP-glucose donor) activity"/>
    <property type="evidence" value="ECO:0007669"/>
    <property type="project" value="UniProtKB-UniRule"/>
</dbReference>
<evidence type="ECO:0000313" key="11">
    <source>
        <dbReference type="Proteomes" id="UP000180098"/>
    </source>
</evidence>
<feature type="binding site" evidence="7">
    <location>
        <position position="15"/>
    </location>
    <ligand>
        <name>ADP-alpha-D-glucose</name>
        <dbReference type="ChEBI" id="CHEBI:57498"/>
    </ligand>
</feature>
<evidence type="ECO:0000256" key="4">
    <source>
        <dbReference type="ARBA" id="ARBA00022676"/>
    </source>
</evidence>
<evidence type="ECO:0000256" key="6">
    <source>
        <dbReference type="ARBA" id="ARBA00023056"/>
    </source>
</evidence>
<comment type="similarity">
    <text evidence="3 7">Belongs to the glycosyltransferase 1 family. Bacterial/plant glycogen synthase subfamily.</text>
</comment>
<dbReference type="RefSeq" id="WP_071312393.1">
    <property type="nucleotide sequence ID" value="NZ_MLQQ01000002.1"/>
</dbReference>
<dbReference type="CDD" id="cd03791">
    <property type="entry name" value="GT5_Glycogen_synthase_DULL1-like"/>
    <property type="match status" value="1"/>
</dbReference>
<evidence type="ECO:0000313" key="10">
    <source>
        <dbReference type="EMBL" id="OIJ15289.1"/>
    </source>
</evidence>
<dbReference type="AlphaFoldDB" id="A0A1S2LRY4"/>
<keyword evidence="6 7" id="KW-0320">Glycogen biosynthesis</keyword>
<protein>
    <recommendedName>
        <fullName evidence="7">Glycogen synthase</fullName>
        <ecNumber evidence="7">2.4.1.21</ecNumber>
    </recommendedName>
    <alternativeName>
        <fullName evidence="7">Starch [bacterial glycogen] synthase</fullName>
    </alternativeName>
</protein>
<name>A0A1S2LRY4_9BACI</name>
<comment type="caution">
    <text evidence="10">The sequence shown here is derived from an EMBL/GenBank/DDBJ whole genome shotgun (WGS) entry which is preliminary data.</text>
</comment>
<reference evidence="10 11" key="1">
    <citation type="submission" date="2016-10" db="EMBL/GenBank/DDBJ databases">
        <title>Draft genome sequences of four alkaliphilic bacteria belonging to the Anaerobacillus genus.</title>
        <authorList>
            <person name="Bassil N.M."/>
            <person name="Lloyd J.R."/>
        </authorList>
    </citation>
    <scope>NUCLEOTIDE SEQUENCE [LARGE SCALE GENOMIC DNA]</scope>
    <source>
        <strain evidence="10 11">DSM 15340</strain>
    </source>
</reference>
<feature type="domain" description="Glycosyl transferase family 1" evidence="8">
    <location>
        <begin position="288"/>
        <end position="438"/>
    </location>
</feature>
<evidence type="ECO:0000256" key="7">
    <source>
        <dbReference type="HAMAP-Rule" id="MF_00484"/>
    </source>
</evidence>
<evidence type="ECO:0000259" key="8">
    <source>
        <dbReference type="Pfam" id="PF00534"/>
    </source>
</evidence>
<proteinExistence type="inferred from homology"/>
<organism evidence="10 11">
    <name type="scientific">Anaerobacillus arseniciselenatis</name>
    <dbReference type="NCBI Taxonomy" id="85682"/>
    <lineage>
        <taxon>Bacteria</taxon>
        <taxon>Bacillati</taxon>
        <taxon>Bacillota</taxon>
        <taxon>Bacilli</taxon>
        <taxon>Bacillales</taxon>
        <taxon>Bacillaceae</taxon>
        <taxon>Anaerobacillus</taxon>
    </lineage>
</organism>
<accession>A0A1S2LRY4</accession>
<dbReference type="Gene3D" id="3.40.50.2000">
    <property type="entry name" value="Glycogen Phosphorylase B"/>
    <property type="match status" value="2"/>
</dbReference>
<keyword evidence="5 7" id="KW-0808">Transferase</keyword>
<feature type="domain" description="Starch synthase catalytic" evidence="9">
    <location>
        <begin position="2"/>
        <end position="236"/>
    </location>
</feature>
<evidence type="ECO:0000256" key="5">
    <source>
        <dbReference type="ARBA" id="ARBA00022679"/>
    </source>
</evidence>
<dbReference type="OrthoDB" id="9808590at2"/>
<evidence type="ECO:0000256" key="3">
    <source>
        <dbReference type="ARBA" id="ARBA00010281"/>
    </source>
</evidence>
<evidence type="ECO:0000256" key="2">
    <source>
        <dbReference type="ARBA" id="ARBA00002764"/>
    </source>
</evidence>
<dbReference type="GO" id="GO:0005978">
    <property type="term" value="P:glycogen biosynthetic process"/>
    <property type="evidence" value="ECO:0007669"/>
    <property type="project" value="UniProtKB-UniRule"/>
</dbReference>
<dbReference type="NCBIfam" id="NF001899">
    <property type="entry name" value="PRK00654.1-2"/>
    <property type="match status" value="1"/>
</dbReference>
<keyword evidence="4 7" id="KW-0328">Glycosyltransferase</keyword>
<dbReference type="NCBIfam" id="NF001898">
    <property type="entry name" value="PRK00654.1-1"/>
    <property type="match status" value="1"/>
</dbReference>
<dbReference type="Pfam" id="PF08323">
    <property type="entry name" value="Glyco_transf_5"/>
    <property type="match status" value="1"/>
</dbReference>
<dbReference type="PANTHER" id="PTHR45825:SF11">
    <property type="entry name" value="ALPHA AMYLASE DOMAIN-CONTAINING PROTEIN"/>
    <property type="match status" value="1"/>
</dbReference>
<dbReference type="InterPro" id="IPR011835">
    <property type="entry name" value="GS/SS"/>
</dbReference>
<gene>
    <name evidence="7" type="primary">glgA</name>
    <name evidence="10" type="ORF">BKP35_05430</name>
</gene>
<dbReference type="Pfam" id="PF00534">
    <property type="entry name" value="Glycos_transf_1"/>
    <property type="match status" value="1"/>
</dbReference>
<evidence type="ECO:0000259" key="9">
    <source>
        <dbReference type="Pfam" id="PF08323"/>
    </source>
</evidence>
<dbReference type="NCBIfam" id="TIGR02095">
    <property type="entry name" value="glgA"/>
    <property type="match status" value="1"/>
</dbReference>
<sequence length="483" mass="55881">MKVLFVASECTPFIKTGGLADVVGALPKELQNEDYDVRVVIPKYEGIREDLKQQMTHIYSGSAPVGWRNQFVGVEKLVKDGITFYFIDNEYYFKREGLYGYYDDAERFAYFNRAVLEMLPNIDFQPDIIHCNDWQASLIPLFLKTHYHDSSFYEETKTVFTIHNLKYQGIFPKEVLYELLGLGDEHFTVDSIEFHGNVNYLKSGISHANVLTTVSETYAKEIQNPYYGEQLDGLLRARSEELYGIVNGIDYEEYDPMKDENLSFPYRSSRIKKQKNKTELQEQLGLQVDEEIPMIAIVTRLVEQKGIDLITHIFDDLLQRNVQIVLLGTGDYHYEQFFREAANHYPEKVSTHITFNEGFSRRLYAASDLFLMPSRFEPCGLGQLISLRYFSVPIVRETGGLVDTVQPFDEDTLEGNGFSFTNYNAHDLLFTINRALTIYNDKALWTSLFNNIKKSNYSWNKSAKEYLNLYDQVVNSSKITVKS</sequence>
<dbReference type="UniPathway" id="UPA00164"/>